<feature type="transmembrane region" description="Helical" evidence="5">
    <location>
        <begin position="79"/>
        <end position="98"/>
    </location>
</feature>
<dbReference type="InterPro" id="IPR050549">
    <property type="entry name" value="MFS_Trehalose_Transporter"/>
</dbReference>
<feature type="transmembrane region" description="Helical" evidence="5">
    <location>
        <begin position="104"/>
        <end position="125"/>
    </location>
</feature>
<organism evidence="7 8">
    <name type="scientific">Nasonia vitripennis</name>
    <name type="common">Parasitic wasp</name>
    <dbReference type="NCBI Taxonomy" id="7425"/>
    <lineage>
        <taxon>Eukaryota</taxon>
        <taxon>Metazoa</taxon>
        <taxon>Ecdysozoa</taxon>
        <taxon>Arthropoda</taxon>
        <taxon>Hexapoda</taxon>
        <taxon>Insecta</taxon>
        <taxon>Pterygota</taxon>
        <taxon>Neoptera</taxon>
        <taxon>Endopterygota</taxon>
        <taxon>Hymenoptera</taxon>
        <taxon>Apocrita</taxon>
        <taxon>Proctotrupomorpha</taxon>
        <taxon>Chalcidoidea</taxon>
        <taxon>Pteromalidae</taxon>
        <taxon>Pteromalinae</taxon>
        <taxon>Nasonia</taxon>
    </lineage>
</organism>
<dbReference type="PROSITE" id="PS50850">
    <property type="entry name" value="MFS"/>
    <property type="match status" value="1"/>
</dbReference>
<evidence type="ECO:0000313" key="7">
    <source>
        <dbReference type="EnsemblMetazoa" id="XP_031777036"/>
    </source>
</evidence>
<dbReference type="RefSeq" id="XP_031777036.1">
    <property type="nucleotide sequence ID" value="XM_031921176.1"/>
</dbReference>
<dbReference type="GeneID" id="103317862"/>
<accession>A0A7M7PZC9</accession>
<feature type="transmembrane region" description="Helical" evidence="5">
    <location>
        <begin position="164"/>
        <end position="183"/>
    </location>
</feature>
<feature type="transmembrane region" description="Helical" evidence="5">
    <location>
        <begin position="137"/>
        <end position="158"/>
    </location>
</feature>
<keyword evidence="4 5" id="KW-0472">Membrane</keyword>
<dbReference type="InterPro" id="IPR020846">
    <property type="entry name" value="MFS_dom"/>
</dbReference>
<dbReference type="Proteomes" id="UP000002358">
    <property type="component" value="Chromosome 1"/>
</dbReference>
<evidence type="ECO:0000259" key="6">
    <source>
        <dbReference type="PROSITE" id="PS50850"/>
    </source>
</evidence>
<comment type="subcellular location">
    <subcellularLocation>
        <location evidence="1">Membrane</location>
        <topology evidence="1">Multi-pass membrane protein</topology>
    </subcellularLocation>
</comment>
<dbReference type="PANTHER" id="PTHR48021">
    <property type="match status" value="1"/>
</dbReference>
<feature type="transmembrane region" description="Helical" evidence="5">
    <location>
        <begin position="54"/>
        <end position="72"/>
    </location>
</feature>
<dbReference type="KEGG" id="nvi:103317862"/>
<feature type="transmembrane region" description="Helical" evidence="5">
    <location>
        <begin position="322"/>
        <end position="344"/>
    </location>
</feature>
<dbReference type="InterPro" id="IPR036259">
    <property type="entry name" value="MFS_trans_sf"/>
</dbReference>
<feature type="transmembrane region" description="Helical" evidence="5">
    <location>
        <begin position="292"/>
        <end position="315"/>
    </location>
</feature>
<protein>
    <recommendedName>
        <fullName evidence="6">Major facilitator superfamily (MFS) profile domain-containing protein</fullName>
    </recommendedName>
</protein>
<evidence type="ECO:0000256" key="3">
    <source>
        <dbReference type="ARBA" id="ARBA00022989"/>
    </source>
</evidence>
<keyword evidence="2 5" id="KW-0812">Transmembrane</keyword>
<reference evidence="7" key="1">
    <citation type="submission" date="2021-01" db="UniProtKB">
        <authorList>
            <consortium name="EnsemblMetazoa"/>
        </authorList>
    </citation>
    <scope>IDENTIFICATION</scope>
</reference>
<feature type="transmembrane region" description="Helical" evidence="5">
    <location>
        <begin position="395"/>
        <end position="415"/>
    </location>
</feature>
<dbReference type="SUPFAM" id="SSF103473">
    <property type="entry name" value="MFS general substrate transporter"/>
    <property type="match status" value="1"/>
</dbReference>
<keyword evidence="8" id="KW-1185">Reference proteome</keyword>
<feature type="transmembrane region" description="Helical" evidence="5">
    <location>
        <begin position="421"/>
        <end position="443"/>
    </location>
</feature>
<dbReference type="EnsemblMetazoa" id="XM_031921176">
    <property type="protein sequence ID" value="XP_031777036"/>
    <property type="gene ID" value="LOC103317862"/>
</dbReference>
<evidence type="ECO:0000256" key="1">
    <source>
        <dbReference type="ARBA" id="ARBA00004141"/>
    </source>
</evidence>
<proteinExistence type="predicted"/>
<evidence type="ECO:0000256" key="4">
    <source>
        <dbReference type="ARBA" id="ARBA00023136"/>
    </source>
</evidence>
<dbReference type="GO" id="GO:0022857">
    <property type="term" value="F:transmembrane transporter activity"/>
    <property type="evidence" value="ECO:0007669"/>
    <property type="project" value="InterPro"/>
</dbReference>
<feature type="transmembrane region" description="Helical" evidence="5">
    <location>
        <begin position="356"/>
        <end position="374"/>
    </location>
</feature>
<dbReference type="InterPro" id="IPR005828">
    <property type="entry name" value="MFS_sugar_transport-like"/>
</dbReference>
<name>A0A7M7PZC9_NASVI</name>
<dbReference type="PANTHER" id="PTHR48021:SF39">
    <property type="entry name" value="MAJOR FACILITATOR SUPERFAMILY (MFS) PROFILE DOMAIN-CONTAINING PROTEIN"/>
    <property type="match status" value="1"/>
</dbReference>
<dbReference type="OrthoDB" id="7699132at2759"/>
<evidence type="ECO:0000256" key="2">
    <source>
        <dbReference type="ARBA" id="ARBA00022692"/>
    </source>
</evidence>
<sequence length="464" mass="51592">MKIRSIASQLMVTMISNLVKFSAGSFIGFAALLLAELSQENSDVKITKGQLSWFASYFFMGPVGAISFGLLSHTIGGRVMLLIISITLSISSIIFYFATNSTMILVAQAFVGLMLPPTASCGTTYITEIADPHLRSLLITSGYLSMSFGMFFVMLMRLFFKWKIIAAVLLIFPAMGFFGMLFVPNSPHWLARNGRFEEAEVALAWLRGWTTLDNVRTEFLALKESNIKVKSDDTRSRKQSISVLIKSCTQRSLWIPLSITCYVLIMLDLVGCNTIKTFNVVIFRKIETPFDIYLAGAIYDGVRIIGGIICMFCINTLGKRKLLFISLFGAGTAHIVVAIVVHLIKLEIGNLTYLLWIPPVMIIFASFILSMGVEKVTYVLNSEILPNRFREIGMGMGRCLSGLISAMFGQVFLYMVDAMTIEGVFLFFGINGFIALVTLYFIVPETEGKTLIEIENHFAGKRTT</sequence>
<dbReference type="AlphaFoldDB" id="A0A7M7PZC9"/>
<dbReference type="SMR" id="A0A7M7PZC9"/>
<dbReference type="Gene3D" id="1.20.1250.20">
    <property type="entry name" value="MFS general substrate transporter like domains"/>
    <property type="match status" value="1"/>
</dbReference>
<keyword evidence="3 5" id="KW-1133">Transmembrane helix</keyword>
<dbReference type="GO" id="GO:0016020">
    <property type="term" value="C:membrane"/>
    <property type="evidence" value="ECO:0007669"/>
    <property type="project" value="UniProtKB-SubCell"/>
</dbReference>
<evidence type="ECO:0000313" key="8">
    <source>
        <dbReference type="Proteomes" id="UP000002358"/>
    </source>
</evidence>
<dbReference type="InParanoid" id="A0A7M7PZC9"/>
<feature type="transmembrane region" description="Helical" evidence="5">
    <location>
        <begin position="12"/>
        <end position="34"/>
    </location>
</feature>
<feature type="domain" description="Major facilitator superfamily (MFS) profile" evidence="6">
    <location>
        <begin position="9"/>
        <end position="447"/>
    </location>
</feature>
<evidence type="ECO:0000256" key="5">
    <source>
        <dbReference type="SAM" id="Phobius"/>
    </source>
</evidence>
<dbReference type="Pfam" id="PF00083">
    <property type="entry name" value="Sugar_tr"/>
    <property type="match status" value="1"/>
</dbReference>
<feature type="transmembrane region" description="Helical" evidence="5">
    <location>
        <begin position="253"/>
        <end position="272"/>
    </location>
</feature>